<dbReference type="AlphaFoldDB" id="W7YC02"/>
<evidence type="ECO:0000313" key="1">
    <source>
        <dbReference type="EMBL" id="GAF05992.1"/>
    </source>
</evidence>
<keyword evidence="2" id="KW-1185">Reference proteome</keyword>
<dbReference type="Proteomes" id="UP000019402">
    <property type="component" value="Unassembled WGS sequence"/>
</dbReference>
<protein>
    <submittedName>
        <fullName evidence="1">Uncharacterized protein</fullName>
    </submittedName>
</protein>
<sequence>MTKLNFTDNDFKEARAIAELIKKIDQIDADYVNSVSDEIYKLQPFYLTVLLGHRLDVSMEELEEIMKIYFLVWEYFRLKPNLQRKQVTESLYSKIQKRNLEMLKYSEGELKDIDKKEVYSYDLQNLKSKSLLTAIMYRFKERRMLINMDFEKKGAIMIGIKSFIECFEML</sequence>
<dbReference type="eggNOG" id="ENOG5031IX8">
    <property type="taxonomic scope" value="Bacteria"/>
</dbReference>
<dbReference type="OrthoDB" id="1494343at2"/>
<dbReference type="EMBL" id="BAMD01000200">
    <property type="protein sequence ID" value="GAF05992.1"/>
    <property type="molecule type" value="Genomic_DNA"/>
</dbReference>
<organism evidence="1 2">
    <name type="scientific">Saccharicrinis fermentans DSM 9555 = JCM 21142</name>
    <dbReference type="NCBI Taxonomy" id="869213"/>
    <lineage>
        <taxon>Bacteria</taxon>
        <taxon>Pseudomonadati</taxon>
        <taxon>Bacteroidota</taxon>
        <taxon>Bacteroidia</taxon>
        <taxon>Marinilabiliales</taxon>
        <taxon>Marinilabiliaceae</taxon>
        <taxon>Saccharicrinis</taxon>
    </lineage>
</organism>
<gene>
    <name evidence="1" type="ORF">JCM21142_134759</name>
</gene>
<dbReference type="RefSeq" id="WP_027471506.1">
    <property type="nucleotide sequence ID" value="NZ_BAMD01000200.1"/>
</dbReference>
<evidence type="ECO:0000313" key="2">
    <source>
        <dbReference type="Proteomes" id="UP000019402"/>
    </source>
</evidence>
<proteinExistence type="predicted"/>
<accession>W7YC02</accession>
<reference evidence="1 2" key="1">
    <citation type="journal article" date="2014" name="Genome Announc.">
        <title>Draft Genome Sequence of Cytophaga fermentans JCM 21142T, a Facultative Anaerobe Isolated from Marine Mud.</title>
        <authorList>
            <person name="Starns D."/>
            <person name="Oshima K."/>
            <person name="Suda W."/>
            <person name="Iino T."/>
            <person name="Yuki M."/>
            <person name="Inoue J."/>
            <person name="Kitamura K."/>
            <person name="Iida T."/>
            <person name="Darby A."/>
            <person name="Hattori M."/>
            <person name="Ohkuma M."/>
        </authorList>
    </citation>
    <scope>NUCLEOTIDE SEQUENCE [LARGE SCALE GENOMIC DNA]</scope>
    <source>
        <strain evidence="1 2">JCM 21142</strain>
    </source>
</reference>
<comment type="caution">
    <text evidence="1">The sequence shown here is derived from an EMBL/GenBank/DDBJ whole genome shotgun (WGS) entry which is preliminary data.</text>
</comment>
<name>W7YC02_9BACT</name>